<dbReference type="PANTHER" id="PTHR24028">
    <property type="entry name" value="CADHERIN-87A"/>
    <property type="match status" value="1"/>
</dbReference>
<feature type="domain" description="Cadherin" evidence="12">
    <location>
        <begin position="42"/>
        <end position="151"/>
    </location>
</feature>
<dbReference type="PRINTS" id="PR00205">
    <property type="entry name" value="CADHERIN"/>
</dbReference>
<keyword evidence="7 11" id="KW-0472">Membrane</keyword>
<keyword evidence="3" id="KW-0677">Repeat</keyword>
<keyword evidence="6 11" id="KW-1133">Transmembrane helix</keyword>
<dbReference type="GeneID" id="101857927"/>
<dbReference type="PROSITE" id="PS00232">
    <property type="entry name" value="CADHERIN_1"/>
    <property type="match status" value="4"/>
</dbReference>
<evidence type="ECO:0000256" key="7">
    <source>
        <dbReference type="ARBA" id="ARBA00023136"/>
    </source>
</evidence>
<evidence type="ECO:0000256" key="10">
    <source>
        <dbReference type="SAM" id="MobiDB-lite"/>
    </source>
</evidence>
<feature type="transmembrane region" description="Helical" evidence="11">
    <location>
        <begin position="802"/>
        <end position="827"/>
    </location>
</feature>
<evidence type="ECO:0000256" key="11">
    <source>
        <dbReference type="SAM" id="Phobius"/>
    </source>
</evidence>
<dbReference type="InterPro" id="IPR002126">
    <property type="entry name" value="Cadherin-like_dom"/>
</dbReference>
<keyword evidence="13" id="KW-1185">Reference proteome</keyword>
<evidence type="ECO:0000256" key="2">
    <source>
        <dbReference type="ARBA" id="ARBA00022692"/>
    </source>
</evidence>
<feature type="compositionally biased region" description="Basic and acidic residues" evidence="10">
    <location>
        <begin position="862"/>
        <end position="872"/>
    </location>
</feature>
<keyword evidence="2 11" id="KW-0812">Transmembrane</keyword>
<dbReference type="InterPro" id="IPR020894">
    <property type="entry name" value="Cadherin_CS"/>
</dbReference>
<feature type="compositionally biased region" description="Polar residues" evidence="10">
    <location>
        <begin position="1008"/>
        <end position="1018"/>
    </location>
</feature>
<feature type="domain" description="Cadherin" evidence="12">
    <location>
        <begin position="152"/>
        <end position="261"/>
    </location>
</feature>
<feature type="compositionally biased region" description="Basic and acidic residues" evidence="10">
    <location>
        <begin position="970"/>
        <end position="986"/>
    </location>
</feature>
<feature type="domain" description="Cadherin" evidence="12">
    <location>
        <begin position="262"/>
        <end position="369"/>
    </location>
</feature>
<dbReference type="Pfam" id="PF00028">
    <property type="entry name" value="Cadherin"/>
    <property type="match status" value="6"/>
</dbReference>
<gene>
    <name evidence="14" type="primary">LOC101857927</name>
</gene>
<feature type="domain" description="Cadherin" evidence="12">
    <location>
        <begin position="374"/>
        <end position="477"/>
    </location>
</feature>
<keyword evidence="4 9" id="KW-0106">Calcium</keyword>
<dbReference type="SMART" id="SM00112">
    <property type="entry name" value="CA"/>
    <property type="match status" value="7"/>
</dbReference>
<evidence type="ECO:0000256" key="6">
    <source>
        <dbReference type="ARBA" id="ARBA00022989"/>
    </source>
</evidence>
<accession>A0ABM1AFU0</accession>
<dbReference type="InterPro" id="IPR015919">
    <property type="entry name" value="Cadherin-like_sf"/>
</dbReference>
<dbReference type="Pfam" id="PF08266">
    <property type="entry name" value="Cadherin_2"/>
    <property type="match status" value="1"/>
</dbReference>
<evidence type="ECO:0000256" key="4">
    <source>
        <dbReference type="ARBA" id="ARBA00022837"/>
    </source>
</evidence>
<feature type="compositionally biased region" description="Basic and acidic residues" evidence="10">
    <location>
        <begin position="905"/>
        <end position="922"/>
    </location>
</feature>
<feature type="domain" description="Cadherin" evidence="12">
    <location>
        <begin position="583"/>
        <end position="687"/>
    </location>
</feature>
<evidence type="ECO:0000256" key="1">
    <source>
        <dbReference type="ARBA" id="ARBA00004167"/>
    </source>
</evidence>
<feature type="region of interest" description="Disordered" evidence="10">
    <location>
        <begin position="905"/>
        <end position="1220"/>
    </location>
</feature>
<dbReference type="PROSITE" id="PS50268">
    <property type="entry name" value="CADHERIN_2"/>
    <property type="match status" value="7"/>
</dbReference>
<evidence type="ECO:0000256" key="9">
    <source>
        <dbReference type="PROSITE-ProRule" id="PRU00043"/>
    </source>
</evidence>
<name>A0ABM1AFU0_APLCA</name>
<reference evidence="14" key="1">
    <citation type="submission" date="2025-08" db="UniProtKB">
        <authorList>
            <consortium name="RefSeq"/>
        </authorList>
    </citation>
    <scope>IDENTIFICATION</scope>
</reference>
<feature type="domain" description="Cadherin" evidence="12">
    <location>
        <begin position="478"/>
        <end position="583"/>
    </location>
</feature>
<evidence type="ECO:0000313" key="13">
    <source>
        <dbReference type="Proteomes" id="UP000694888"/>
    </source>
</evidence>
<dbReference type="CDD" id="cd11304">
    <property type="entry name" value="Cadherin_repeat"/>
    <property type="match status" value="7"/>
</dbReference>
<feature type="compositionally biased region" description="Polar residues" evidence="10">
    <location>
        <begin position="1178"/>
        <end position="1187"/>
    </location>
</feature>
<feature type="compositionally biased region" description="Polar residues" evidence="10">
    <location>
        <begin position="989"/>
        <end position="999"/>
    </location>
</feature>
<evidence type="ECO:0000256" key="8">
    <source>
        <dbReference type="ARBA" id="ARBA00023180"/>
    </source>
</evidence>
<feature type="compositionally biased region" description="Basic and acidic residues" evidence="10">
    <location>
        <begin position="1126"/>
        <end position="1137"/>
    </location>
</feature>
<feature type="domain" description="Cadherin" evidence="12">
    <location>
        <begin position="691"/>
        <end position="794"/>
    </location>
</feature>
<organism evidence="13 14">
    <name type="scientific">Aplysia californica</name>
    <name type="common">California sea hare</name>
    <dbReference type="NCBI Taxonomy" id="6500"/>
    <lineage>
        <taxon>Eukaryota</taxon>
        <taxon>Metazoa</taxon>
        <taxon>Spiralia</taxon>
        <taxon>Lophotrochozoa</taxon>
        <taxon>Mollusca</taxon>
        <taxon>Gastropoda</taxon>
        <taxon>Heterobranchia</taxon>
        <taxon>Euthyneura</taxon>
        <taxon>Tectipleura</taxon>
        <taxon>Aplysiida</taxon>
        <taxon>Aplysioidea</taxon>
        <taxon>Aplysiidae</taxon>
        <taxon>Aplysia</taxon>
    </lineage>
</organism>
<comment type="subcellular location">
    <subcellularLocation>
        <location evidence="1">Membrane</location>
        <topology evidence="1">Single-pass membrane protein</topology>
    </subcellularLocation>
</comment>
<evidence type="ECO:0000256" key="5">
    <source>
        <dbReference type="ARBA" id="ARBA00022889"/>
    </source>
</evidence>
<dbReference type="PANTHER" id="PTHR24028:SF146">
    <property type="entry name" value="CADHERIN 96CB, ISOFORM D-RELATED"/>
    <property type="match status" value="1"/>
</dbReference>
<feature type="compositionally biased region" description="Gly residues" evidence="10">
    <location>
        <begin position="1075"/>
        <end position="1089"/>
    </location>
</feature>
<feature type="compositionally biased region" description="Polar residues" evidence="10">
    <location>
        <begin position="1106"/>
        <end position="1118"/>
    </location>
</feature>
<dbReference type="SUPFAM" id="SSF49313">
    <property type="entry name" value="Cadherin-like"/>
    <property type="match status" value="7"/>
</dbReference>
<dbReference type="InterPro" id="IPR050174">
    <property type="entry name" value="Protocadherin/Cadherin-CA"/>
</dbReference>
<keyword evidence="5" id="KW-0130">Cell adhesion</keyword>
<dbReference type="InterPro" id="IPR013164">
    <property type="entry name" value="Cadherin_N"/>
</dbReference>
<protein>
    <submittedName>
        <fullName evidence="14">Protocadherin-9</fullName>
    </submittedName>
</protein>
<dbReference type="RefSeq" id="XP_012946811.1">
    <property type="nucleotide sequence ID" value="XM_013091357.2"/>
</dbReference>
<dbReference type="Gene3D" id="2.60.40.60">
    <property type="entry name" value="Cadherins"/>
    <property type="match status" value="7"/>
</dbReference>
<feature type="compositionally biased region" description="Polar residues" evidence="10">
    <location>
        <begin position="1038"/>
        <end position="1052"/>
    </location>
</feature>
<dbReference type="Proteomes" id="UP000694888">
    <property type="component" value="Unplaced"/>
</dbReference>
<proteinExistence type="predicted"/>
<evidence type="ECO:0000256" key="3">
    <source>
        <dbReference type="ARBA" id="ARBA00022737"/>
    </source>
</evidence>
<keyword evidence="8" id="KW-0325">Glycoprotein</keyword>
<evidence type="ECO:0000259" key="12">
    <source>
        <dbReference type="PROSITE" id="PS50268"/>
    </source>
</evidence>
<evidence type="ECO:0000313" key="14">
    <source>
        <dbReference type="RefSeq" id="XP_012946811.1"/>
    </source>
</evidence>
<feature type="region of interest" description="Disordered" evidence="10">
    <location>
        <begin position="838"/>
        <end position="883"/>
    </location>
</feature>
<sequence>MWQSTRDNSGTSANRLFAYFIFLSGIFHGSRVQGQLFDLEYTIDEEQPVPSTIGRIGKDSNISQLLSSDDYGSLRYRLLIYPDADNNLFTIGNTTGLLKTSARIDRETLCHYEITCKLTLRVAAQTESGQQFYTFKVTIYVRDTNDNPPVFPLSSMTVKINEDAAVSTSIPISSASDIDIMNNTIQRYMLKTPSDTFGLKVTRNLDGSLVPQLYVKADMDREQRPYYYLKIVALDGGVPRRSGELAVNVTLSDVNDNAPRFSQQTYDVFVDEVAPLNSRVWTLTATDADVGQNGRVRFRLGTRQSEESFNTFRVIPESGNIVTVRELTSLQGETLRLVVEAIDHGAKPQTAQAEVNIHVVDSVNNPPVITMTLPAGSRVSRVSEKAEPGFVVAHFMVEDADQEENGRVSCHLQDDTFGLQKLKESEYKVTVYDKLDRERTPFYDVTITCMDSGSPSMSTHVAFSVILEDANDNPPRFLLGTYKVNVTENSENTFIVRVEAEDIDLGKNGRVNYRLGNVTSLVSSYISVNSLTGEISAKQMLDRELFKTLHFRVVAEDEGNPSMSSEVPVVITVLDENDNFPRVPVGYSLSVRENMPVGTLVGRIEAIDPDEGASGQVGYRLLTENEATRLFNLSQNGEVRTLATFDREFRDIYDINVLARDYGPDPSTNILHIRIIIADDNDHAPVFRYPRDGNRSAAIALSAKPNTTIVRAVAVDDDLGQNSSLTYTITAGADDVFEIEPRTGRIYTLRRLYTKDKGTYTVKLFVRDNGPFPLSARETVILKVTQGNGTAAAIGYSNNDHIIIVAILVGATVFIAIIVFLIVLRFLRKDRRERRPKYTSGLPMEVKKRSNSPDDEVSSDEGPWRRYDEAKRPNGPTVTSGDVSYDANDDIIMFKLKLADQYKELEPEDKDRANRSLPRTDRGGASNRTSSVISDEDGAPDVSRDRTATRLATFQSKLPPLQASGYSNGEQKEKVWRSALKDKMADEILSSSSRETSGADSGRGPSEDGSQSRSSVTDDSGCLVSPSHSILRVHTPKHQGNTSTFTSPTSATGGYERPPFLMTFQTNSPEHTPSGGPGTDGNGTSGGFYTGPRKEYPYPPPPSAGTLPSSRFNNTNPKEVSLGGGGREKMRQDEKVATVHRIRCSPSPELGRRNQQETSMKQVYSEEDPYSRGKGRPATSSKNSTPSRDVGGKKLGGDMSSPGKMGVVKSGGRGRGGNSSYPNGVVVAEREKFVHPPQFAREVRLCSEPPISRNENGEVSTALYNPIGVQETGPQSAPPSIFAPRSNTTKPMFVGSGVGAKHHRLANQMNNPRNVNPNPNHVGGGLIGSSSLHPNSNPTPAYKQSMSSCPQLFKDPTSPSFSYPTDPYAEQRAAAVAAAASRSKSFTDHAPLSLSVTSRSVHDFLNDSLDTQDDGNTTTTSGSYTIDHEDFSMELPQTDVFV</sequence>